<comment type="caution">
    <text evidence="4">The sequence shown here is derived from an EMBL/GenBank/DDBJ whole genome shotgun (WGS) entry which is preliminary data.</text>
</comment>
<dbReference type="PANTHER" id="PTHR43861">
    <property type="entry name" value="TRANS-ACONITATE 2-METHYLTRANSFERASE-RELATED"/>
    <property type="match status" value="1"/>
</dbReference>
<dbReference type="InterPro" id="IPR041698">
    <property type="entry name" value="Methyltransf_25"/>
</dbReference>
<dbReference type="CDD" id="cd02440">
    <property type="entry name" value="AdoMet_MTases"/>
    <property type="match status" value="1"/>
</dbReference>
<dbReference type="GO" id="GO:0008168">
    <property type="term" value="F:methyltransferase activity"/>
    <property type="evidence" value="ECO:0007669"/>
    <property type="project" value="UniProtKB-KW"/>
</dbReference>
<keyword evidence="1 4" id="KW-0489">Methyltransferase</keyword>
<dbReference type="EMBL" id="QFNN01000053">
    <property type="protein sequence ID" value="PZO89595.1"/>
    <property type="molecule type" value="Genomic_DNA"/>
</dbReference>
<feature type="domain" description="Methyltransferase" evidence="3">
    <location>
        <begin position="65"/>
        <end position="153"/>
    </location>
</feature>
<dbReference type="InterPro" id="IPR029063">
    <property type="entry name" value="SAM-dependent_MTases_sf"/>
</dbReference>
<evidence type="ECO:0000313" key="5">
    <source>
        <dbReference type="Proteomes" id="UP000249066"/>
    </source>
</evidence>
<evidence type="ECO:0000259" key="3">
    <source>
        <dbReference type="Pfam" id="PF13649"/>
    </source>
</evidence>
<protein>
    <submittedName>
        <fullName evidence="4">Class I SAM-dependent methyltransferase</fullName>
    </submittedName>
</protein>
<proteinExistence type="predicted"/>
<dbReference type="PANTHER" id="PTHR43861:SF1">
    <property type="entry name" value="TRANS-ACONITATE 2-METHYLTRANSFERASE"/>
    <property type="match status" value="1"/>
</dbReference>
<dbReference type="SUPFAM" id="SSF53335">
    <property type="entry name" value="S-adenosyl-L-methionine-dependent methyltransferases"/>
    <property type="match status" value="1"/>
</dbReference>
<evidence type="ECO:0000256" key="2">
    <source>
        <dbReference type="ARBA" id="ARBA00022679"/>
    </source>
</evidence>
<name>A0A2W5C2R0_9SPHN</name>
<dbReference type="Gene3D" id="3.40.50.150">
    <property type="entry name" value="Vaccinia Virus protein VP39"/>
    <property type="match status" value="1"/>
</dbReference>
<reference evidence="4 5" key="1">
    <citation type="submission" date="2017-08" db="EMBL/GenBank/DDBJ databases">
        <title>Infants hospitalized years apart are colonized by the same room-sourced microbial strains.</title>
        <authorList>
            <person name="Brooks B."/>
            <person name="Olm M.R."/>
            <person name="Firek B.A."/>
            <person name="Baker R."/>
            <person name="Thomas B.C."/>
            <person name="Morowitz M.J."/>
            <person name="Banfield J.F."/>
        </authorList>
    </citation>
    <scope>NUCLEOTIDE SEQUENCE [LARGE SCALE GENOMIC DNA]</scope>
    <source>
        <strain evidence="4">S2_018_000_R2_101</strain>
    </source>
</reference>
<dbReference type="GO" id="GO:0032259">
    <property type="term" value="P:methylation"/>
    <property type="evidence" value="ECO:0007669"/>
    <property type="project" value="UniProtKB-KW"/>
</dbReference>
<accession>A0A2W5C2R0</accession>
<sequence>MRDTDKDWSAIGDAHPYFGVLTNERYLNPSSDDIKDFFLSGEKDIDHLSNIIANHFGAFEPNSALDFGCGVGRLVIPLARRTGRATGVDISEGMLARARIHAADAGANIDFVHQIPDDAKFDWVNTTVVLQHIPPARGYGMVRKLWAAVADGGMLTLHLTIYKDARHVGELQRDLAAFRYDGETLINYALDDDGDVGMSMYDYDLSRIFQIIDLEDGQAVYMEKTDHGSCHGFRIYIRRR</sequence>
<dbReference type="AlphaFoldDB" id="A0A2W5C2R0"/>
<evidence type="ECO:0000313" key="4">
    <source>
        <dbReference type="EMBL" id="PZO89595.1"/>
    </source>
</evidence>
<organism evidence="4 5">
    <name type="scientific">Sphingomonas sanxanigenens</name>
    <dbReference type="NCBI Taxonomy" id="397260"/>
    <lineage>
        <taxon>Bacteria</taxon>
        <taxon>Pseudomonadati</taxon>
        <taxon>Pseudomonadota</taxon>
        <taxon>Alphaproteobacteria</taxon>
        <taxon>Sphingomonadales</taxon>
        <taxon>Sphingomonadaceae</taxon>
        <taxon>Sphingomonas</taxon>
    </lineage>
</organism>
<evidence type="ECO:0000256" key="1">
    <source>
        <dbReference type="ARBA" id="ARBA00022603"/>
    </source>
</evidence>
<dbReference type="Pfam" id="PF13649">
    <property type="entry name" value="Methyltransf_25"/>
    <property type="match status" value="1"/>
</dbReference>
<gene>
    <name evidence="4" type="ORF">DI623_09740</name>
</gene>
<dbReference type="Proteomes" id="UP000249066">
    <property type="component" value="Unassembled WGS sequence"/>
</dbReference>
<keyword evidence="2 4" id="KW-0808">Transferase</keyword>